<dbReference type="GO" id="GO:0051287">
    <property type="term" value="F:NAD binding"/>
    <property type="evidence" value="ECO:0007669"/>
    <property type="project" value="InterPro"/>
</dbReference>
<dbReference type="Proteomes" id="UP001320245">
    <property type="component" value="Unassembled WGS sequence"/>
</dbReference>
<keyword evidence="2 4" id="KW-0560">Oxidoreductase</keyword>
<dbReference type="InterPro" id="IPR050418">
    <property type="entry name" value="D-iso_2-hydroxyacid_DH_PdxB"/>
</dbReference>
<dbReference type="InterPro" id="IPR029753">
    <property type="entry name" value="D-isomer_DH_CS"/>
</dbReference>
<reference evidence="8 9" key="1">
    <citation type="journal article" date="2023" name="PLoS ONE">
        <title>Cytospora paraplurivora sp. nov. isolated from orchards with fruit tree decline syndrome in Ontario, Canada.</title>
        <authorList>
            <person name="Ilyukhin E."/>
            <person name="Nguyen H.D.T."/>
            <person name="Castle A.J."/>
            <person name="Ellouze W."/>
        </authorList>
    </citation>
    <scope>NUCLEOTIDE SEQUENCE [LARGE SCALE GENOMIC DNA]</scope>
    <source>
        <strain evidence="8 9">FDS-564</strain>
    </source>
</reference>
<name>A0AAN9TYQ2_9PEZI</name>
<feature type="region of interest" description="Disordered" evidence="5">
    <location>
        <begin position="212"/>
        <end position="255"/>
    </location>
</feature>
<dbReference type="PANTHER" id="PTHR43761:SF1">
    <property type="entry name" value="D-ISOMER SPECIFIC 2-HYDROXYACID DEHYDROGENASE CATALYTIC DOMAIN-CONTAINING PROTEIN-RELATED"/>
    <property type="match status" value="1"/>
</dbReference>
<evidence type="ECO:0000256" key="2">
    <source>
        <dbReference type="ARBA" id="ARBA00023002"/>
    </source>
</evidence>
<dbReference type="InterPro" id="IPR036291">
    <property type="entry name" value="NAD(P)-bd_dom_sf"/>
</dbReference>
<keyword evidence="9" id="KW-1185">Reference proteome</keyword>
<evidence type="ECO:0000313" key="8">
    <source>
        <dbReference type="EMBL" id="KAK7732253.1"/>
    </source>
</evidence>
<evidence type="ECO:0000256" key="3">
    <source>
        <dbReference type="ARBA" id="ARBA00023027"/>
    </source>
</evidence>
<dbReference type="PROSITE" id="PS00671">
    <property type="entry name" value="D_2_HYDROXYACID_DH_3"/>
    <property type="match status" value="1"/>
</dbReference>
<dbReference type="InterPro" id="IPR006139">
    <property type="entry name" value="D-isomer_2_OHA_DH_cat_dom"/>
</dbReference>
<sequence>MPSEQTPTPKRLPSDTHEVIVVLESIHVPWEDFDSSPKTHEVLLYKNTNAGEDDVVARIKDASIVICTICRLSAETLKQAPYLKCIMGHAVGTDHIDLAYCRQHNIQVMNCTNCNTESVAEHAVSLYLATRRSIVAVHNALMDSSPGRPNEWKSKGSMNARMRDGTGAPPRTCAQEVAGIIGHGAVGQRIAQLCRALGMTVIISERKDATARYHRHKEASSGPPPALNSDGNKGTPDGYGDGQGGGELTPRDGRLPFPTILSRSTIIFLSLPLTPTTTNTISTPELRLMRPDAVVVNVSRGGIVDEPAVVEALTSRQVFGYGTDVFAREPAGGAEDSVLLGTEARGLNLTLTGHLAWFSGTTLLNQVRRVRENLRAYLDGDEASGDVVVGRRKV</sequence>
<proteinExistence type="inferred from homology"/>
<feature type="compositionally biased region" description="Gly residues" evidence="5">
    <location>
        <begin position="237"/>
        <end position="247"/>
    </location>
</feature>
<evidence type="ECO:0000256" key="1">
    <source>
        <dbReference type="ARBA" id="ARBA00005854"/>
    </source>
</evidence>
<feature type="domain" description="D-isomer specific 2-hydroxyacid dehydrogenase catalytic" evidence="6">
    <location>
        <begin position="40"/>
        <end position="384"/>
    </location>
</feature>
<feature type="domain" description="D-isomer specific 2-hydroxyacid dehydrogenase NAD-binding" evidence="7">
    <location>
        <begin position="167"/>
        <end position="212"/>
    </location>
</feature>
<evidence type="ECO:0000313" key="9">
    <source>
        <dbReference type="Proteomes" id="UP001320245"/>
    </source>
</evidence>
<comment type="similarity">
    <text evidence="1 4">Belongs to the D-isomer specific 2-hydroxyacid dehydrogenase family.</text>
</comment>
<feature type="region of interest" description="Disordered" evidence="5">
    <location>
        <begin position="145"/>
        <end position="169"/>
    </location>
</feature>
<evidence type="ECO:0008006" key="10">
    <source>
        <dbReference type="Google" id="ProtNLM"/>
    </source>
</evidence>
<feature type="domain" description="D-isomer specific 2-hydroxyacid dehydrogenase NAD-binding" evidence="7">
    <location>
        <begin position="256"/>
        <end position="355"/>
    </location>
</feature>
<accession>A0AAN9TYQ2</accession>
<evidence type="ECO:0000256" key="5">
    <source>
        <dbReference type="SAM" id="MobiDB-lite"/>
    </source>
</evidence>
<protein>
    <recommendedName>
        <fullName evidence="10">Glycerate dehydrogenase</fullName>
    </recommendedName>
</protein>
<dbReference type="Pfam" id="PF00389">
    <property type="entry name" value="2-Hacid_dh"/>
    <property type="match status" value="1"/>
</dbReference>
<dbReference type="PANTHER" id="PTHR43761">
    <property type="entry name" value="D-ISOMER SPECIFIC 2-HYDROXYACID DEHYDROGENASE FAMILY PROTEIN (AFU_ORTHOLOGUE AFUA_1G13630)"/>
    <property type="match status" value="1"/>
</dbReference>
<evidence type="ECO:0000259" key="6">
    <source>
        <dbReference type="Pfam" id="PF00389"/>
    </source>
</evidence>
<dbReference type="Gene3D" id="3.40.50.720">
    <property type="entry name" value="NAD(P)-binding Rossmann-like Domain"/>
    <property type="match status" value="4"/>
</dbReference>
<dbReference type="GO" id="GO:0016616">
    <property type="term" value="F:oxidoreductase activity, acting on the CH-OH group of donors, NAD or NADP as acceptor"/>
    <property type="evidence" value="ECO:0007669"/>
    <property type="project" value="InterPro"/>
</dbReference>
<dbReference type="CDD" id="cd05198">
    <property type="entry name" value="formate_dh_like"/>
    <property type="match status" value="1"/>
</dbReference>
<comment type="caution">
    <text evidence="8">The sequence shown here is derived from an EMBL/GenBank/DDBJ whole genome shotgun (WGS) entry which is preliminary data.</text>
</comment>
<dbReference type="InterPro" id="IPR006140">
    <property type="entry name" value="D-isomer_DH_NAD-bd"/>
</dbReference>
<organism evidence="8 9">
    <name type="scientific">Cytospora paraplurivora</name>
    <dbReference type="NCBI Taxonomy" id="2898453"/>
    <lineage>
        <taxon>Eukaryota</taxon>
        <taxon>Fungi</taxon>
        <taxon>Dikarya</taxon>
        <taxon>Ascomycota</taxon>
        <taxon>Pezizomycotina</taxon>
        <taxon>Sordariomycetes</taxon>
        <taxon>Sordariomycetidae</taxon>
        <taxon>Diaporthales</taxon>
        <taxon>Cytosporaceae</taxon>
        <taxon>Cytospora</taxon>
    </lineage>
</organism>
<dbReference type="SUPFAM" id="SSF51735">
    <property type="entry name" value="NAD(P)-binding Rossmann-fold domains"/>
    <property type="match status" value="1"/>
</dbReference>
<keyword evidence="3" id="KW-0520">NAD</keyword>
<dbReference type="Pfam" id="PF02826">
    <property type="entry name" value="2-Hacid_dh_C"/>
    <property type="match status" value="2"/>
</dbReference>
<gene>
    <name evidence="8" type="ORF">SLS53_008542</name>
</gene>
<evidence type="ECO:0000256" key="4">
    <source>
        <dbReference type="RuleBase" id="RU003719"/>
    </source>
</evidence>
<dbReference type="AlphaFoldDB" id="A0AAN9TYQ2"/>
<dbReference type="SUPFAM" id="SSF52283">
    <property type="entry name" value="Formate/glycerate dehydrogenase catalytic domain-like"/>
    <property type="match status" value="1"/>
</dbReference>
<evidence type="ECO:0000259" key="7">
    <source>
        <dbReference type="Pfam" id="PF02826"/>
    </source>
</evidence>
<dbReference type="EMBL" id="JAJSPL020000052">
    <property type="protein sequence ID" value="KAK7732253.1"/>
    <property type="molecule type" value="Genomic_DNA"/>
</dbReference>